<comment type="caution">
    <text evidence="2">The sequence shown here is derived from an EMBL/GenBank/DDBJ whole genome shotgun (WGS) entry which is preliminary data.</text>
</comment>
<dbReference type="EMBL" id="CAJNIZ010046958">
    <property type="protein sequence ID" value="CAE7760074.1"/>
    <property type="molecule type" value="Genomic_DNA"/>
</dbReference>
<dbReference type="PANTHER" id="PTHR31084:SF0">
    <property type="entry name" value="ALPHA-L-FUCOSIDASE 2"/>
    <property type="match status" value="1"/>
</dbReference>
<organism evidence="2 3">
    <name type="scientific">Symbiodinium pilosum</name>
    <name type="common">Dinoflagellate</name>
    <dbReference type="NCBI Taxonomy" id="2952"/>
    <lineage>
        <taxon>Eukaryota</taxon>
        <taxon>Sar</taxon>
        <taxon>Alveolata</taxon>
        <taxon>Dinophyceae</taxon>
        <taxon>Suessiales</taxon>
        <taxon>Symbiodiniaceae</taxon>
        <taxon>Symbiodinium</taxon>
    </lineage>
</organism>
<accession>A0A812Y2X3</accession>
<dbReference type="GO" id="GO:0005975">
    <property type="term" value="P:carbohydrate metabolic process"/>
    <property type="evidence" value="ECO:0007669"/>
    <property type="project" value="InterPro"/>
</dbReference>
<dbReference type="AlphaFoldDB" id="A0A812Y2X3"/>
<sequence length="493" mass="53256">MSQYLLRISSWAGSTPGLFGPFVMDDEVLWSGDITLNYNAEAIYYNAAAANHMEAFLPYFRAVLDFLPAARRMASELYPQCSNSLVFPAHILPHGVHAAGVGGGDLAQKQIGLFAAVPFILYWRYSGSIVFAESSLPFLAGIARFWECNLLMGEDGFLHDANDCAEEICLPDGDLQPDPSVVLSLLPSFFTMVAEVAELLNAETAETRQRWRSMAGRIAPYATEVIDGEEVIADFYGGETKHGLALRLHAGGSVAWGGLFAAFPLGTVHQRSEKAAVDLVHRSLARFFKQWPGGKQGNSFPHVFAAAARVGWRAEREGLLRDWEAYLTNTSDPKCRLHSNGMVLGCGSTGLENVGGAAFATEMLLQMSSGVLQVFPSLPVGMAASFRLRAPGPVMVAASRETSGEVTDFRLQLPTLESDVAMGPTVVRTDFLVQSPWPGSEILVDGQVADVRSGVFRVGLTEGRIHQITPAAKKCRENPNAVRPATCGGSDIL</sequence>
<dbReference type="Proteomes" id="UP000649617">
    <property type="component" value="Unassembled WGS sequence"/>
</dbReference>
<protein>
    <recommendedName>
        <fullName evidence="1">Glycosyl hydrolase family 95 catalytic domain-containing protein</fullName>
    </recommendedName>
</protein>
<gene>
    <name evidence="2" type="ORF">SPIL2461_LOCUS22160</name>
</gene>
<dbReference type="OrthoDB" id="194358at2759"/>
<proteinExistence type="predicted"/>
<name>A0A812Y2X3_SYMPI</name>
<dbReference type="InterPro" id="IPR012341">
    <property type="entry name" value="6hp_glycosidase-like_sf"/>
</dbReference>
<dbReference type="GO" id="GO:0004560">
    <property type="term" value="F:alpha-L-fucosidase activity"/>
    <property type="evidence" value="ECO:0007669"/>
    <property type="project" value="TreeGrafter"/>
</dbReference>
<dbReference type="InterPro" id="IPR054363">
    <property type="entry name" value="GH95_cat"/>
</dbReference>
<evidence type="ECO:0000259" key="1">
    <source>
        <dbReference type="Pfam" id="PF22124"/>
    </source>
</evidence>
<dbReference type="Gene3D" id="1.50.10.10">
    <property type="match status" value="1"/>
</dbReference>
<evidence type="ECO:0000313" key="3">
    <source>
        <dbReference type="Proteomes" id="UP000649617"/>
    </source>
</evidence>
<dbReference type="InterPro" id="IPR008928">
    <property type="entry name" value="6-hairpin_glycosidase_sf"/>
</dbReference>
<keyword evidence="3" id="KW-1185">Reference proteome</keyword>
<evidence type="ECO:0000313" key="2">
    <source>
        <dbReference type="EMBL" id="CAE7760074.1"/>
    </source>
</evidence>
<reference evidence="2" key="1">
    <citation type="submission" date="2021-02" db="EMBL/GenBank/DDBJ databases">
        <authorList>
            <person name="Dougan E. K."/>
            <person name="Rhodes N."/>
            <person name="Thang M."/>
            <person name="Chan C."/>
        </authorList>
    </citation>
    <scope>NUCLEOTIDE SEQUENCE</scope>
</reference>
<feature type="domain" description="Glycosyl hydrolase family 95 catalytic" evidence="1">
    <location>
        <begin position="2"/>
        <end position="224"/>
    </location>
</feature>
<dbReference type="SUPFAM" id="SSF48208">
    <property type="entry name" value="Six-hairpin glycosidases"/>
    <property type="match status" value="1"/>
</dbReference>
<dbReference type="Pfam" id="PF22124">
    <property type="entry name" value="Glyco_hydro_95_cat"/>
    <property type="match status" value="1"/>
</dbReference>
<dbReference type="PANTHER" id="PTHR31084">
    <property type="entry name" value="ALPHA-L-FUCOSIDASE 2"/>
    <property type="match status" value="1"/>
</dbReference>